<dbReference type="OrthoDB" id="9831771at2"/>
<evidence type="ECO:0000313" key="3">
    <source>
        <dbReference type="Proteomes" id="UP000434052"/>
    </source>
</evidence>
<evidence type="ECO:0008006" key="5">
    <source>
        <dbReference type="Google" id="ProtNLM"/>
    </source>
</evidence>
<reference evidence="1 4" key="2">
    <citation type="submission" date="2019-04" db="EMBL/GenBank/DDBJ databases">
        <title>Isolation and culture of sulfate reducing bacteria from the cold seep of the South China Sea.</title>
        <authorList>
            <person name="Sun C."/>
            <person name="Liu R."/>
        </authorList>
    </citation>
    <scope>NUCLEOTIDE SEQUENCE [LARGE SCALE GENOMIC DNA]</scope>
    <source>
        <strain evidence="1 4">CS1</strain>
    </source>
</reference>
<protein>
    <recommendedName>
        <fullName evidence="5">SPOR domain-containing protein</fullName>
    </recommendedName>
</protein>
<dbReference type="Proteomes" id="UP000434052">
    <property type="component" value="Unassembled WGS sequence"/>
</dbReference>
<evidence type="ECO:0000313" key="2">
    <source>
        <dbReference type="EMBL" id="TVM35669.1"/>
    </source>
</evidence>
<dbReference type="RefSeq" id="WP_144233998.1">
    <property type="nucleotide sequence ID" value="NZ_CP039543.1"/>
</dbReference>
<dbReference type="AlphaFoldDB" id="A0A6P1ZKP9"/>
<reference evidence="2 3" key="1">
    <citation type="submission" date="2018-06" db="EMBL/GenBank/DDBJ databases">
        <title>Complete genome of Desulfovibrio marinus P48SEP.</title>
        <authorList>
            <person name="Crispim J.S."/>
            <person name="Vidigal P.M.P."/>
            <person name="Silva L.C.F."/>
            <person name="Araujo L.C."/>
            <person name="Laguardia C.N."/>
            <person name="Dias R.S."/>
            <person name="Sousa M.P."/>
            <person name="Paula S.O."/>
            <person name="Silva C."/>
        </authorList>
    </citation>
    <scope>NUCLEOTIDE SEQUENCE [LARGE SCALE GENOMIC DNA]</scope>
    <source>
        <strain evidence="2 3">P48SEP</strain>
    </source>
</reference>
<evidence type="ECO:0000313" key="4">
    <source>
        <dbReference type="Proteomes" id="UP000503251"/>
    </source>
</evidence>
<proteinExistence type="predicted"/>
<accession>A0A6P1ZKP9</accession>
<dbReference type="EMBL" id="QMIF01000002">
    <property type="protein sequence ID" value="TVM35669.1"/>
    <property type="molecule type" value="Genomic_DNA"/>
</dbReference>
<gene>
    <name evidence="2" type="ORF">DQK91_03100</name>
    <name evidence="1" type="ORF">E8L03_15560</name>
</gene>
<evidence type="ECO:0000313" key="1">
    <source>
        <dbReference type="EMBL" id="QJT10258.1"/>
    </source>
</evidence>
<dbReference type="PROSITE" id="PS51257">
    <property type="entry name" value="PROKAR_LIPOPROTEIN"/>
    <property type="match status" value="1"/>
</dbReference>
<sequence length="177" mass="19889">MTTRLSLLVLGLVCIAILSGCGSRSAYYHPKKPASVWDEDFADCRDTAKFLLETGRGVSGGGLGDEIKDCMEAKGYCYGSDAPPAVCEVQTSANDTAQTEYNVLESTWHTPQLAKERLAYLQSTHIRGAFIRPVQTEKGMWYRVLIGSRETLQGAKELQYDLWRNHNLRYTYIVKRQ</sequence>
<organism evidence="2 3">
    <name type="scientific">Oceanidesulfovibrio marinus</name>
    <dbReference type="NCBI Taxonomy" id="370038"/>
    <lineage>
        <taxon>Bacteria</taxon>
        <taxon>Pseudomonadati</taxon>
        <taxon>Thermodesulfobacteriota</taxon>
        <taxon>Desulfovibrionia</taxon>
        <taxon>Desulfovibrionales</taxon>
        <taxon>Desulfovibrionaceae</taxon>
        <taxon>Oceanidesulfovibrio</taxon>
    </lineage>
</organism>
<name>A0A6P1ZKP9_9BACT</name>
<dbReference type="Proteomes" id="UP000503251">
    <property type="component" value="Chromosome"/>
</dbReference>
<keyword evidence="4" id="KW-1185">Reference proteome</keyword>
<dbReference type="EMBL" id="CP039543">
    <property type="protein sequence ID" value="QJT10258.1"/>
    <property type="molecule type" value="Genomic_DNA"/>
</dbReference>